<dbReference type="STRING" id="354355.SAMN05660816_02925"/>
<name>A0A1V9E9I8_9BACT</name>
<keyword evidence="4" id="KW-1185">Reference proteome</keyword>
<dbReference type="Proteomes" id="UP000192610">
    <property type="component" value="Unassembled WGS sequence"/>
</dbReference>
<gene>
    <name evidence="3" type="ORF">A4H97_11290</name>
</gene>
<comment type="caution">
    <text evidence="3">The sequence shown here is derived from an EMBL/GenBank/DDBJ whole genome shotgun (WGS) entry which is preliminary data.</text>
</comment>
<organism evidence="3 4">
    <name type="scientific">Niastella yeongjuensis</name>
    <dbReference type="NCBI Taxonomy" id="354355"/>
    <lineage>
        <taxon>Bacteria</taxon>
        <taxon>Pseudomonadati</taxon>
        <taxon>Bacteroidota</taxon>
        <taxon>Chitinophagia</taxon>
        <taxon>Chitinophagales</taxon>
        <taxon>Chitinophagaceae</taxon>
        <taxon>Niastella</taxon>
    </lineage>
</organism>
<dbReference type="RefSeq" id="WP_081203157.1">
    <property type="nucleotide sequence ID" value="NZ_FOCZ01000005.1"/>
</dbReference>
<feature type="domain" description="Outer membrane protein beta-barrel" evidence="2">
    <location>
        <begin position="28"/>
        <end position="207"/>
    </location>
</feature>
<protein>
    <recommendedName>
        <fullName evidence="2">Outer membrane protein beta-barrel domain-containing protein</fullName>
    </recommendedName>
</protein>
<dbReference type="EMBL" id="LVXG01000056">
    <property type="protein sequence ID" value="OQP42742.1"/>
    <property type="molecule type" value="Genomic_DNA"/>
</dbReference>
<evidence type="ECO:0000259" key="2">
    <source>
        <dbReference type="Pfam" id="PF13568"/>
    </source>
</evidence>
<evidence type="ECO:0000256" key="1">
    <source>
        <dbReference type="SAM" id="SignalP"/>
    </source>
</evidence>
<dbReference type="OrthoDB" id="1150878at2"/>
<evidence type="ECO:0000313" key="3">
    <source>
        <dbReference type="EMBL" id="OQP42742.1"/>
    </source>
</evidence>
<keyword evidence="1" id="KW-0732">Signal</keyword>
<accession>A0A1V9E9I8</accession>
<feature type="signal peptide" evidence="1">
    <location>
        <begin position="1"/>
        <end position="21"/>
    </location>
</feature>
<proteinExistence type="predicted"/>
<feature type="chain" id="PRO_5013184285" description="Outer membrane protein beta-barrel domain-containing protein" evidence="1">
    <location>
        <begin position="22"/>
        <end position="232"/>
    </location>
</feature>
<reference evidence="4" key="1">
    <citation type="submission" date="2016-04" db="EMBL/GenBank/DDBJ databases">
        <authorList>
            <person name="Chen L."/>
            <person name="Zhuang W."/>
            <person name="Wang G."/>
        </authorList>
    </citation>
    <scope>NUCLEOTIDE SEQUENCE [LARGE SCALE GENOMIC DNA]</scope>
    <source>
        <strain evidence="4">17621</strain>
    </source>
</reference>
<dbReference type="Pfam" id="PF13568">
    <property type="entry name" value="OMP_b-brl_2"/>
    <property type="match status" value="1"/>
</dbReference>
<evidence type="ECO:0000313" key="4">
    <source>
        <dbReference type="Proteomes" id="UP000192610"/>
    </source>
</evidence>
<dbReference type="InterPro" id="IPR025665">
    <property type="entry name" value="Beta-barrel_OMP_2"/>
</dbReference>
<sequence length="232" mass="24926">MILKRLIYLFIISCISVSSYAQTGAAWLKGGVNFANVSYKSNGDVDDANMLTSFHVGIMGDIPIVKVLAIQPGILFTGKGSKIQSGSPNDITYYKATANPLYIEVPVNLVIKLPLASDESNFFFGAGPYIAMGVGGKRKIEGKYLNVAYSSKEKIAFSNDDPSTFNNEEGTGLGVMRRFDYGFNGTAGFQLNSVLIAVNYGYGLAKLQSGSKSSADNDNKHRVVGLSIGFKL</sequence>
<dbReference type="AlphaFoldDB" id="A0A1V9E9I8"/>